<dbReference type="InterPro" id="IPR015421">
    <property type="entry name" value="PyrdxlP-dep_Trfase_major"/>
</dbReference>
<dbReference type="GO" id="GO:0008483">
    <property type="term" value="F:transaminase activity"/>
    <property type="evidence" value="ECO:0007669"/>
    <property type="project" value="UniProtKB-KW"/>
</dbReference>
<dbReference type="Gene3D" id="3.40.640.10">
    <property type="entry name" value="Type I PLP-dependent aspartate aminotransferase-like (Major domain)"/>
    <property type="match status" value="1"/>
</dbReference>
<comment type="similarity">
    <text evidence="3">Belongs to the class-III pyridoxal-phosphate-dependent aminotransferase family.</text>
</comment>
<keyword evidence="2 3" id="KW-0663">Pyridoxal phosphate</keyword>
<dbReference type="Gene3D" id="3.90.1150.10">
    <property type="entry name" value="Aspartate Aminotransferase, domain 1"/>
    <property type="match status" value="1"/>
</dbReference>
<dbReference type="GO" id="GO:0030170">
    <property type="term" value="F:pyridoxal phosphate binding"/>
    <property type="evidence" value="ECO:0007669"/>
    <property type="project" value="InterPro"/>
</dbReference>
<dbReference type="FunFam" id="3.40.640.10:FF:000004">
    <property type="entry name" value="Acetylornithine aminotransferase"/>
    <property type="match status" value="1"/>
</dbReference>
<dbReference type="GO" id="GO:0042802">
    <property type="term" value="F:identical protein binding"/>
    <property type="evidence" value="ECO:0007669"/>
    <property type="project" value="TreeGrafter"/>
</dbReference>
<dbReference type="Proteomes" id="UP000327000">
    <property type="component" value="Unassembled WGS sequence"/>
</dbReference>
<dbReference type="EMBL" id="VOKX01000018">
    <property type="protein sequence ID" value="KAB7846974.1"/>
    <property type="molecule type" value="Genomic_DNA"/>
</dbReference>
<protein>
    <submittedName>
        <fullName evidence="4">Aspartate aminotransferase family protein</fullName>
    </submittedName>
</protein>
<dbReference type="PANTHER" id="PTHR11986:SF121">
    <property type="entry name" value="BLR3010 PROTEIN"/>
    <property type="match status" value="1"/>
</dbReference>
<dbReference type="AlphaFoldDB" id="A0A5N5WB55"/>
<gene>
    <name evidence="4" type="ORF">FRZ00_12315</name>
</gene>
<name>A0A5N5WB55_STRMB</name>
<keyword evidence="5" id="KW-1185">Reference proteome</keyword>
<keyword evidence="4" id="KW-0808">Transferase</keyword>
<accession>A0A5N5WB55</accession>
<dbReference type="OrthoDB" id="9801052at2"/>
<dbReference type="FunFam" id="3.90.1150.10:FF:000086">
    <property type="entry name" value="Putative acetylornithine aminotransferase"/>
    <property type="match status" value="1"/>
</dbReference>
<organism evidence="4 5">
    <name type="scientific">Streptomyces mobaraensis</name>
    <name type="common">Streptoverticillium mobaraense</name>
    <dbReference type="NCBI Taxonomy" id="35621"/>
    <lineage>
        <taxon>Bacteria</taxon>
        <taxon>Bacillati</taxon>
        <taxon>Actinomycetota</taxon>
        <taxon>Actinomycetes</taxon>
        <taxon>Kitasatosporales</taxon>
        <taxon>Streptomycetaceae</taxon>
        <taxon>Streptomyces</taxon>
    </lineage>
</organism>
<dbReference type="InterPro" id="IPR050103">
    <property type="entry name" value="Class-III_PLP-dep_AT"/>
</dbReference>
<dbReference type="Pfam" id="PF00202">
    <property type="entry name" value="Aminotran_3"/>
    <property type="match status" value="1"/>
</dbReference>
<dbReference type="InterPro" id="IPR015422">
    <property type="entry name" value="PyrdxlP-dep_Trfase_small"/>
</dbReference>
<evidence type="ECO:0000256" key="3">
    <source>
        <dbReference type="RuleBase" id="RU003560"/>
    </source>
</evidence>
<dbReference type="RefSeq" id="WP_004941368.1">
    <property type="nucleotide sequence ID" value="NZ_JBFADJ010000106.1"/>
</dbReference>
<proteinExistence type="inferred from homology"/>
<dbReference type="InterPro" id="IPR049704">
    <property type="entry name" value="Aminotrans_3_PPA_site"/>
</dbReference>
<dbReference type="SUPFAM" id="SSF53383">
    <property type="entry name" value="PLP-dependent transferases"/>
    <property type="match status" value="1"/>
</dbReference>
<comment type="cofactor">
    <cofactor evidence="1">
        <name>pyridoxal 5'-phosphate</name>
        <dbReference type="ChEBI" id="CHEBI:597326"/>
    </cofactor>
</comment>
<evidence type="ECO:0000313" key="5">
    <source>
        <dbReference type="Proteomes" id="UP000327000"/>
    </source>
</evidence>
<dbReference type="InterPro" id="IPR005814">
    <property type="entry name" value="Aminotrans_3"/>
</dbReference>
<keyword evidence="4" id="KW-0032">Aminotransferase</keyword>
<dbReference type="CDD" id="cd00610">
    <property type="entry name" value="OAT_like"/>
    <property type="match status" value="1"/>
</dbReference>
<comment type="caution">
    <text evidence="4">The sequence shown here is derived from an EMBL/GenBank/DDBJ whole genome shotgun (WGS) entry which is preliminary data.</text>
</comment>
<dbReference type="PROSITE" id="PS00600">
    <property type="entry name" value="AA_TRANSFER_CLASS_3"/>
    <property type="match status" value="1"/>
</dbReference>
<reference evidence="4 5" key="1">
    <citation type="journal article" date="2019" name="Microb. Cell Fact.">
        <title>Exploring novel herbicidin analogues by transcriptional regulator overexpression and MS/MS molecular networking.</title>
        <authorList>
            <person name="Shi Y."/>
            <person name="Gu R."/>
            <person name="Li Y."/>
            <person name="Wang X."/>
            <person name="Ren W."/>
            <person name="Li X."/>
            <person name="Wang L."/>
            <person name="Xie Y."/>
            <person name="Hong B."/>
        </authorList>
    </citation>
    <scope>NUCLEOTIDE SEQUENCE [LARGE SCALE GENOMIC DNA]</scope>
    <source>
        <strain evidence="4 5">US-43</strain>
    </source>
</reference>
<dbReference type="InterPro" id="IPR015424">
    <property type="entry name" value="PyrdxlP-dep_Trfase"/>
</dbReference>
<dbReference type="PANTHER" id="PTHR11986">
    <property type="entry name" value="AMINOTRANSFERASE CLASS III"/>
    <property type="match status" value="1"/>
</dbReference>
<evidence type="ECO:0000256" key="1">
    <source>
        <dbReference type="ARBA" id="ARBA00001933"/>
    </source>
</evidence>
<sequence>MTVESTEDAAAGTKGFDLARLLAERGGERYELHARHLNHQLPRMLHTIGFDKVYERAEGAYFWDADGDDYLDMLAGFGVMGLGRHHPVVRKALHDVLDASLADLTRFDCPPLPGLLAEKLLGYAPHLDRVFFGNSGTEAVETALKFARYATGKPRVLYCAHAFHGLTTGSLSVNGESGFRDGFAPLLPDTAIELGDLDALERELRRGDVAAFVVEPIQGKGVHLPPPGFLRAAQELLHRHKALLIADEVQTGLGRTGKFFAYQYEQGVEPDLVCVAKSLSGGYVPVGATLGKDWIFKKVYSSMDRVLVHSASFGSNAQAMAAGLAVLSVMEDERVVENARATGDLLRSRLSALVDKYELLHDVRGRGLMIGIEFGRPKSLALRGRWTMLQAARKGLFAQMVVVPLLRKHRILTQVSGDHLEVIKLIPPLVIGEREVERFVTAFTAVMDEAHGGGSLMWDFGRTLVKQAVVNR</sequence>
<evidence type="ECO:0000313" key="4">
    <source>
        <dbReference type="EMBL" id="KAB7846974.1"/>
    </source>
</evidence>
<evidence type="ECO:0000256" key="2">
    <source>
        <dbReference type="ARBA" id="ARBA00022898"/>
    </source>
</evidence>